<dbReference type="STRING" id="398512.Bccel_1030"/>
<proteinExistence type="predicted"/>
<reference evidence="2" key="1">
    <citation type="submission" date="2015-07" db="EMBL/GenBank/DDBJ databases">
        <title>Near-Complete Genome Sequence of the Cellulolytic Bacterium Bacteroides (Pseudobacteroides) cellulosolvens ATCC 35603.</title>
        <authorList>
            <person name="Dassa B."/>
            <person name="Utturkar S.M."/>
            <person name="Klingeman D.M."/>
            <person name="Hurt R.A."/>
            <person name="Keller M."/>
            <person name="Xu J."/>
            <person name="Reddy Y.H.K."/>
            <person name="Borovok I."/>
            <person name="Grinberg I.R."/>
            <person name="Lamed R."/>
            <person name="Zhivin O."/>
            <person name="Bayer E.A."/>
            <person name="Brown S.D."/>
        </authorList>
    </citation>
    <scope>NUCLEOTIDE SEQUENCE [LARGE SCALE GENOMIC DNA]</scope>
    <source>
        <strain evidence="2">DSM 2933</strain>
    </source>
</reference>
<comment type="caution">
    <text evidence="1">The sequence shown here is derived from an EMBL/GenBank/DDBJ whole genome shotgun (WGS) entry which is preliminary data.</text>
</comment>
<name>A0A0L6JJ60_9FIRM</name>
<protein>
    <submittedName>
        <fullName evidence="1">Uncharacterized protein</fullName>
    </submittedName>
</protein>
<evidence type="ECO:0000313" key="1">
    <source>
        <dbReference type="EMBL" id="KNY25770.1"/>
    </source>
</evidence>
<gene>
    <name evidence="1" type="ORF">Bccel_1030</name>
</gene>
<dbReference type="Proteomes" id="UP000036923">
    <property type="component" value="Unassembled WGS sequence"/>
</dbReference>
<keyword evidence="2" id="KW-1185">Reference proteome</keyword>
<dbReference type="RefSeq" id="WP_276326142.1">
    <property type="nucleotide sequence ID" value="NZ_JQKC01000013.1"/>
</dbReference>
<accession>A0A0L6JJ60</accession>
<dbReference type="AlphaFoldDB" id="A0A0L6JJ60"/>
<dbReference type="EMBL" id="LGTC01000001">
    <property type="protein sequence ID" value="KNY25770.1"/>
    <property type="molecule type" value="Genomic_DNA"/>
</dbReference>
<sequence length="42" mass="4501" precursor="true">MNPVSIIILVLVAIFIVGGAIAGHYATKISENDTDTMNKNQK</sequence>
<evidence type="ECO:0000313" key="2">
    <source>
        <dbReference type="Proteomes" id="UP000036923"/>
    </source>
</evidence>
<organism evidence="1 2">
    <name type="scientific">Pseudobacteroides cellulosolvens ATCC 35603 = DSM 2933</name>
    <dbReference type="NCBI Taxonomy" id="398512"/>
    <lineage>
        <taxon>Bacteria</taxon>
        <taxon>Bacillati</taxon>
        <taxon>Bacillota</taxon>
        <taxon>Clostridia</taxon>
        <taxon>Eubacteriales</taxon>
        <taxon>Oscillospiraceae</taxon>
        <taxon>Pseudobacteroides</taxon>
    </lineage>
</organism>